<evidence type="ECO:0000313" key="2">
    <source>
        <dbReference type="EMBL" id="ABF12327.1"/>
    </source>
</evidence>
<dbReference type="eggNOG" id="COG0457">
    <property type="taxonomic scope" value="Bacteria"/>
</dbReference>
<gene>
    <name evidence="2" type="ordered locus">Rmet_5468</name>
</gene>
<dbReference type="AlphaFoldDB" id="Q1LBZ9"/>
<keyword evidence="3" id="KW-1185">Reference proteome</keyword>
<feature type="signal peptide" evidence="1">
    <location>
        <begin position="1"/>
        <end position="25"/>
    </location>
</feature>
<dbReference type="Proteomes" id="UP000002429">
    <property type="component" value="Plasmid megaplasmid"/>
</dbReference>
<organism evidence="2 3">
    <name type="scientific">Cupriavidus metallidurans (strain ATCC 43123 / DSM 2839 / NBRC 102507 / CH34)</name>
    <name type="common">Ralstonia metallidurans</name>
    <dbReference type="NCBI Taxonomy" id="266264"/>
    <lineage>
        <taxon>Bacteria</taxon>
        <taxon>Pseudomonadati</taxon>
        <taxon>Pseudomonadota</taxon>
        <taxon>Betaproteobacteria</taxon>
        <taxon>Burkholderiales</taxon>
        <taxon>Burkholderiaceae</taxon>
        <taxon>Cupriavidus</taxon>
    </lineage>
</organism>
<evidence type="ECO:0000256" key="1">
    <source>
        <dbReference type="SAM" id="SignalP"/>
    </source>
</evidence>
<protein>
    <submittedName>
        <fullName evidence="2">Uncharacterized protein</fullName>
    </submittedName>
</protein>
<feature type="chain" id="PRO_5004193047" evidence="1">
    <location>
        <begin position="26"/>
        <end position="148"/>
    </location>
</feature>
<reference evidence="3" key="1">
    <citation type="journal article" date="2010" name="PLoS ONE">
        <title>The complete genome sequence of Cupriavidus metallidurans strain CH34, a master survivalist in harsh and anthropogenic environments.</title>
        <authorList>
            <person name="Janssen P.J."/>
            <person name="Van Houdt R."/>
            <person name="Moors H."/>
            <person name="Monsieurs P."/>
            <person name="Morin N."/>
            <person name="Michaux A."/>
            <person name="Benotmane M.A."/>
            <person name="Leys N."/>
            <person name="Vallaeys T."/>
            <person name="Lapidus A."/>
            <person name="Monchy S."/>
            <person name="Medigue C."/>
            <person name="Taghavi S."/>
            <person name="McCorkle S."/>
            <person name="Dunn J."/>
            <person name="van der Lelie D."/>
            <person name="Mergeay M."/>
        </authorList>
    </citation>
    <scope>NUCLEOTIDE SEQUENCE [LARGE SCALE GENOMIC DNA]</scope>
    <source>
        <strain evidence="3">ATCC 43123 / DSM 2839 / NBRC 102507 / CH34</strain>
    </source>
</reference>
<dbReference type="EMBL" id="CP000353">
    <property type="protein sequence ID" value="ABF12327.1"/>
    <property type="molecule type" value="Genomic_DNA"/>
</dbReference>
<keyword evidence="2" id="KW-0614">Plasmid</keyword>
<geneLocation type="plasmid" evidence="2 3">
    <name>megaplasmid</name>
</geneLocation>
<dbReference type="HOGENOM" id="CLU_150629_0_0_4"/>
<proteinExistence type="predicted"/>
<dbReference type="KEGG" id="rme:Rmet_5468"/>
<name>Q1LBZ9_CUPMC</name>
<evidence type="ECO:0000313" key="3">
    <source>
        <dbReference type="Proteomes" id="UP000002429"/>
    </source>
</evidence>
<sequence>MWKNGRLFAFLVAASLGGLASEASAQSTALLLFGGTSHKTFLGCLNCGQYESSSVCNAYGEFGSPYQADSIWNPYGTYGSKYNNESPWNTYGTSAPAIVDKDGNFYGYLSANRYLAKRTTIKGLVALTEAAEEFDDLEKLSDAFCRRR</sequence>
<accession>Q1LBZ9</accession>
<keyword evidence="1" id="KW-0732">Signal</keyword>